<organism evidence="10 11">
    <name type="scientific">Thalictrum thalictroides</name>
    <name type="common">Rue-anemone</name>
    <name type="synonym">Anemone thalictroides</name>
    <dbReference type="NCBI Taxonomy" id="46969"/>
    <lineage>
        <taxon>Eukaryota</taxon>
        <taxon>Viridiplantae</taxon>
        <taxon>Streptophyta</taxon>
        <taxon>Embryophyta</taxon>
        <taxon>Tracheophyta</taxon>
        <taxon>Spermatophyta</taxon>
        <taxon>Magnoliopsida</taxon>
        <taxon>Ranunculales</taxon>
        <taxon>Ranunculaceae</taxon>
        <taxon>Thalictroideae</taxon>
        <taxon>Thalictrum</taxon>
    </lineage>
</organism>
<keyword evidence="4" id="KW-0378">Hydrolase</keyword>
<evidence type="ECO:0000256" key="4">
    <source>
        <dbReference type="ARBA" id="ARBA00022801"/>
    </source>
</evidence>
<dbReference type="Gene3D" id="3.30.1640.10">
    <property type="entry name" value="mini-chromosome maintenance (MCM) complex, chain A, domain 1"/>
    <property type="match status" value="1"/>
</dbReference>
<keyword evidence="6" id="KW-0539">Nucleus</keyword>
<accession>A0A7J6VX69</accession>
<dbReference type="GO" id="GO:0005524">
    <property type="term" value="F:ATP binding"/>
    <property type="evidence" value="ECO:0007669"/>
    <property type="project" value="InterPro"/>
</dbReference>
<feature type="domain" description="MCM OB" evidence="8">
    <location>
        <begin position="116"/>
        <end position="239"/>
    </location>
</feature>
<dbReference type="InterPro" id="IPR033762">
    <property type="entry name" value="MCM_OB"/>
</dbReference>
<comment type="catalytic activity">
    <reaction evidence="7">
        <text>ATP + H2O = ADP + phosphate + H(+)</text>
        <dbReference type="Rhea" id="RHEA:13065"/>
        <dbReference type="ChEBI" id="CHEBI:15377"/>
        <dbReference type="ChEBI" id="CHEBI:15378"/>
        <dbReference type="ChEBI" id="CHEBI:30616"/>
        <dbReference type="ChEBI" id="CHEBI:43474"/>
        <dbReference type="ChEBI" id="CHEBI:456216"/>
        <dbReference type="EC" id="3.6.4.12"/>
    </reaction>
</comment>
<dbReference type="GO" id="GO:0042555">
    <property type="term" value="C:MCM complex"/>
    <property type="evidence" value="ECO:0007669"/>
    <property type="project" value="TreeGrafter"/>
</dbReference>
<dbReference type="Proteomes" id="UP000554482">
    <property type="component" value="Unassembled WGS sequence"/>
</dbReference>
<dbReference type="EMBL" id="JABWDY010026327">
    <property type="protein sequence ID" value="KAF5188795.1"/>
    <property type="molecule type" value="Genomic_DNA"/>
</dbReference>
<gene>
    <name evidence="10" type="ORF">FRX31_021616</name>
</gene>
<evidence type="ECO:0000256" key="5">
    <source>
        <dbReference type="ARBA" id="ARBA00022806"/>
    </source>
</evidence>
<dbReference type="Gene3D" id="2.20.28.10">
    <property type="match status" value="1"/>
</dbReference>
<evidence type="ECO:0000259" key="9">
    <source>
        <dbReference type="Pfam" id="PF26066"/>
    </source>
</evidence>
<keyword evidence="5 10" id="KW-0547">Nucleotide-binding</keyword>
<dbReference type="GO" id="GO:0000724">
    <property type="term" value="P:double-strand break repair via homologous recombination"/>
    <property type="evidence" value="ECO:0007669"/>
    <property type="project" value="TreeGrafter"/>
</dbReference>
<evidence type="ECO:0000313" key="10">
    <source>
        <dbReference type="EMBL" id="KAF5188795.1"/>
    </source>
</evidence>
<comment type="caution">
    <text evidence="10">The sequence shown here is derived from an EMBL/GenBank/DDBJ whole genome shotgun (WGS) entry which is preliminary data.</text>
</comment>
<proteinExistence type="inferred from homology"/>
<reference evidence="10 11" key="1">
    <citation type="submission" date="2020-06" db="EMBL/GenBank/DDBJ databases">
        <title>Transcriptomic and genomic resources for Thalictrum thalictroides and T. hernandezii: Facilitating candidate gene discovery in an emerging model plant lineage.</title>
        <authorList>
            <person name="Arias T."/>
            <person name="Riano-Pachon D.M."/>
            <person name="Di Stilio V.S."/>
        </authorList>
    </citation>
    <scope>NUCLEOTIDE SEQUENCE [LARGE SCALE GENOMIC DNA]</scope>
    <source>
        <strain evidence="11">cv. WT478/WT964</strain>
        <tissue evidence="10">Leaves</tissue>
    </source>
</reference>
<evidence type="ECO:0000259" key="8">
    <source>
        <dbReference type="Pfam" id="PF17207"/>
    </source>
</evidence>
<dbReference type="GO" id="GO:0016787">
    <property type="term" value="F:hydrolase activity"/>
    <property type="evidence" value="ECO:0007669"/>
    <property type="project" value="UniProtKB-KW"/>
</dbReference>
<evidence type="ECO:0000256" key="3">
    <source>
        <dbReference type="ARBA" id="ARBA00012551"/>
    </source>
</evidence>
<evidence type="ECO:0000313" key="11">
    <source>
        <dbReference type="Proteomes" id="UP000554482"/>
    </source>
</evidence>
<dbReference type="InterPro" id="IPR058768">
    <property type="entry name" value="MCM9_N"/>
</dbReference>
<dbReference type="PANTHER" id="PTHR11630">
    <property type="entry name" value="DNA REPLICATION LICENSING FACTOR MCM FAMILY MEMBER"/>
    <property type="match status" value="1"/>
</dbReference>
<keyword evidence="5 10" id="KW-0067">ATP-binding</keyword>
<protein>
    <recommendedName>
        <fullName evidence="3">DNA helicase</fullName>
        <ecNumber evidence="3">3.6.4.12</ecNumber>
    </recommendedName>
</protein>
<dbReference type="GO" id="GO:0017116">
    <property type="term" value="F:single-stranded DNA helicase activity"/>
    <property type="evidence" value="ECO:0007669"/>
    <property type="project" value="TreeGrafter"/>
</dbReference>
<dbReference type="GO" id="GO:0003697">
    <property type="term" value="F:single-stranded DNA binding"/>
    <property type="evidence" value="ECO:0007669"/>
    <property type="project" value="TreeGrafter"/>
</dbReference>
<dbReference type="Pfam" id="PF17207">
    <property type="entry name" value="MCM_OB"/>
    <property type="match status" value="1"/>
</dbReference>
<dbReference type="SUPFAM" id="SSF50249">
    <property type="entry name" value="Nucleic acid-binding proteins"/>
    <property type="match status" value="1"/>
</dbReference>
<comment type="subcellular location">
    <subcellularLocation>
        <location evidence="1">Nucleus</location>
    </subcellularLocation>
</comment>
<name>A0A7J6VX69_THATH</name>
<comment type="similarity">
    <text evidence="2">Belongs to the MCM family.</text>
</comment>
<evidence type="ECO:0000256" key="2">
    <source>
        <dbReference type="ARBA" id="ARBA00008010"/>
    </source>
</evidence>
<dbReference type="OrthoDB" id="271325at2759"/>
<keyword evidence="11" id="KW-1185">Reference proteome</keyword>
<feature type="domain" description="MCM9 N-terminal" evidence="9">
    <location>
        <begin position="7"/>
        <end position="98"/>
    </location>
</feature>
<dbReference type="InterPro" id="IPR012340">
    <property type="entry name" value="NA-bd_OB-fold"/>
</dbReference>
<dbReference type="AlphaFoldDB" id="A0A7J6VX69"/>
<evidence type="ECO:0000256" key="6">
    <source>
        <dbReference type="ARBA" id="ARBA00023242"/>
    </source>
</evidence>
<evidence type="ECO:0000256" key="7">
    <source>
        <dbReference type="ARBA" id="ARBA00047995"/>
    </source>
</evidence>
<keyword evidence="5 10" id="KW-0347">Helicase</keyword>
<dbReference type="GO" id="GO:0005634">
    <property type="term" value="C:nucleus"/>
    <property type="evidence" value="ECO:0007669"/>
    <property type="project" value="UniProtKB-SubCell"/>
</dbReference>
<evidence type="ECO:0000256" key="1">
    <source>
        <dbReference type="ARBA" id="ARBA00004123"/>
    </source>
</evidence>
<sequence length="239" mass="26913">MDSDLCVAFAKFLIIYHKEQIRSIVLSQDPMLHYSLQIDFAELTEHDPSLAHLLFSQPTQLLPVFDDGALRAQQIAWKEGLKRCANASIKNFVHVRINVSGSPLESPESFPSIGRVRVKHRGILLTLKGTVIRSGAIKMIEGEREYECRKCKHKFKLYPELESGNSIRLPSSCPSQRSRACESTSFQYMEDSTVCHDYQEIKIQESTQVLSVGSIPRSMPVILKDDLVDIVKAGGKCSF</sequence>
<dbReference type="Gene3D" id="2.40.50.140">
    <property type="entry name" value="Nucleic acid-binding proteins"/>
    <property type="match status" value="1"/>
</dbReference>
<dbReference type="PANTHER" id="PTHR11630:SF48">
    <property type="entry name" value="DNA HELICASE MCM9"/>
    <property type="match status" value="1"/>
</dbReference>
<dbReference type="EC" id="3.6.4.12" evidence="3"/>
<dbReference type="Pfam" id="PF26066">
    <property type="entry name" value="MCM9_N"/>
    <property type="match status" value="1"/>
</dbReference>
<dbReference type="InterPro" id="IPR031327">
    <property type="entry name" value="MCM"/>
</dbReference>